<dbReference type="InterPro" id="IPR002686">
    <property type="entry name" value="Transposase_17"/>
</dbReference>
<proteinExistence type="predicted"/>
<accession>A0A1F6DHL7</accession>
<evidence type="ECO:0000313" key="3">
    <source>
        <dbReference type="Proteomes" id="UP000178042"/>
    </source>
</evidence>
<name>A0A1F6DHL7_9BACT</name>
<organism evidence="2 3">
    <name type="scientific">Candidatus Kaiserbacteria bacterium RIFCSPHIGHO2_02_FULL_49_16</name>
    <dbReference type="NCBI Taxonomy" id="1798490"/>
    <lineage>
        <taxon>Bacteria</taxon>
        <taxon>Candidatus Kaiseribacteriota</taxon>
    </lineage>
</organism>
<dbReference type="Gene3D" id="3.30.70.1290">
    <property type="entry name" value="Transposase IS200-like"/>
    <property type="match status" value="1"/>
</dbReference>
<dbReference type="InterPro" id="IPR036515">
    <property type="entry name" value="Transposase_17_sf"/>
</dbReference>
<dbReference type="PANTHER" id="PTHR34322">
    <property type="entry name" value="TRANSPOSASE, Y1_TNP DOMAIN-CONTAINING"/>
    <property type="match status" value="1"/>
</dbReference>
<dbReference type="SUPFAM" id="SSF143422">
    <property type="entry name" value="Transposase IS200-like"/>
    <property type="match status" value="1"/>
</dbReference>
<dbReference type="GO" id="GO:0006313">
    <property type="term" value="P:DNA transposition"/>
    <property type="evidence" value="ECO:0007669"/>
    <property type="project" value="InterPro"/>
</dbReference>
<dbReference type="PANTHER" id="PTHR34322:SF2">
    <property type="entry name" value="TRANSPOSASE IS200-LIKE DOMAIN-CONTAINING PROTEIN"/>
    <property type="match status" value="1"/>
</dbReference>
<dbReference type="Proteomes" id="UP000178042">
    <property type="component" value="Unassembled WGS sequence"/>
</dbReference>
<comment type="caution">
    <text evidence="2">The sequence shown here is derived from an EMBL/GenBank/DDBJ whole genome shotgun (WGS) entry which is preliminary data.</text>
</comment>
<evidence type="ECO:0000313" key="2">
    <source>
        <dbReference type="EMBL" id="OGG60881.1"/>
    </source>
</evidence>
<sequence>MERAPFAIDEWYHCFTRGIDKRRTYMTRIDYERFLGLLYVCNNSETIHRSDLFRRSLDEIFTIERKDRLVGIGAFCLMPNHFHLLLKEIRPGGISLFMRKLGTAYAMYFNIKYERTGNLFVRPFRSRHIKDDEYLQCVIQYIHCNPAEIFEPLWKKGGVQKLKELEGKLLDYPYSSFGAHQKDTHLLRHLLDSSIFDIETQLPPQRMLREARDYYSEVAM</sequence>
<dbReference type="EMBL" id="MFLD01000007">
    <property type="protein sequence ID" value="OGG60881.1"/>
    <property type="molecule type" value="Genomic_DNA"/>
</dbReference>
<dbReference type="GO" id="GO:0004803">
    <property type="term" value="F:transposase activity"/>
    <property type="evidence" value="ECO:0007669"/>
    <property type="project" value="InterPro"/>
</dbReference>
<protein>
    <recommendedName>
        <fullName evidence="1">Transposase IS200-like domain-containing protein</fullName>
    </recommendedName>
</protein>
<dbReference type="GO" id="GO:0003677">
    <property type="term" value="F:DNA binding"/>
    <property type="evidence" value="ECO:0007669"/>
    <property type="project" value="InterPro"/>
</dbReference>
<dbReference type="AlphaFoldDB" id="A0A1F6DHL7"/>
<dbReference type="SMART" id="SM01321">
    <property type="entry name" value="Y1_Tnp"/>
    <property type="match status" value="1"/>
</dbReference>
<gene>
    <name evidence="2" type="ORF">A3C86_00425</name>
</gene>
<reference evidence="2 3" key="1">
    <citation type="journal article" date="2016" name="Nat. Commun.">
        <title>Thousands of microbial genomes shed light on interconnected biogeochemical processes in an aquifer system.</title>
        <authorList>
            <person name="Anantharaman K."/>
            <person name="Brown C.T."/>
            <person name="Hug L.A."/>
            <person name="Sharon I."/>
            <person name="Castelle C.J."/>
            <person name="Probst A.J."/>
            <person name="Thomas B.C."/>
            <person name="Singh A."/>
            <person name="Wilkins M.J."/>
            <person name="Karaoz U."/>
            <person name="Brodie E.L."/>
            <person name="Williams K.H."/>
            <person name="Hubbard S.S."/>
            <person name="Banfield J.F."/>
        </authorList>
    </citation>
    <scope>NUCLEOTIDE SEQUENCE [LARGE SCALE GENOMIC DNA]</scope>
</reference>
<evidence type="ECO:0000259" key="1">
    <source>
        <dbReference type="SMART" id="SM01321"/>
    </source>
</evidence>
<dbReference type="Pfam" id="PF01797">
    <property type="entry name" value="Y1_Tnp"/>
    <property type="match status" value="1"/>
</dbReference>
<feature type="domain" description="Transposase IS200-like" evidence="1">
    <location>
        <begin position="34"/>
        <end position="145"/>
    </location>
</feature>